<comment type="caution">
    <text evidence="2">The sequence shown here is derived from an EMBL/GenBank/DDBJ whole genome shotgun (WGS) entry which is preliminary data.</text>
</comment>
<proteinExistence type="predicted"/>
<reference evidence="2 3" key="1">
    <citation type="journal article" date="2024" name="Commun. Biol.">
        <title>Comparative genomic analysis of thermophilic fungi reveals convergent evolutionary adaptations and gene losses.</title>
        <authorList>
            <person name="Steindorff A.S."/>
            <person name="Aguilar-Pontes M.V."/>
            <person name="Robinson A.J."/>
            <person name="Andreopoulos B."/>
            <person name="LaButti K."/>
            <person name="Kuo A."/>
            <person name="Mondo S."/>
            <person name="Riley R."/>
            <person name="Otillar R."/>
            <person name="Haridas S."/>
            <person name="Lipzen A."/>
            <person name="Grimwood J."/>
            <person name="Schmutz J."/>
            <person name="Clum A."/>
            <person name="Reid I.D."/>
            <person name="Moisan M.C."/>
            <person name="Butler G."/>
            <person name="Nguyen T.T.M."/>
            <person name="Dewar K."/>
            <person name="Conant G."/>
            <person name="Drula E."/>
            <person name="Henrissat B."/>
            <person name="Hansel C."/>
            <person name="Singer S."/>
            <person name="Hutchinson M.I."/>
            <person name="de Vries R.P."/>
            <person name="Natvig D.O."/>
            <person name="Powell A.J."/>
            <person name="Tsang A."/>
            <person name="Grigoriev I.V."/>
        </authorList>
    </citation>
    <scope>NUCLEOTIDE SEQUENCE [LARGE SCALE GENOMIC DNA]</scope>
    <source>
        <strain evidence="2 3">ATCC 24622</strain>
    </source>
</reference>
<sequence length="83" mass="9631">MHNRPQSRTRSITSIVSSSPPTQCANPSQPLRSVSSVTLRRTYSPCIRDRPNSFDRQFCLRVLRQALWAYRLIAERVLVLLFQ</sequence>
<feature type="compositionally biased region" description="Low complexity" evidence="1">
    <location>
        <begin position="8"/>
        <end position="21"/>
    </location>
</feature>
<keyword evidence="3" id="KW-1185">Reference proteome</keyword>
<evidence type="ECO:0000313" key="3">
    <source>
        <dbReference type="Proteomes" id="UP001586593"/>
    </source>
</evidence>
<dbReference type="EMBL" id="JAZHXJ010000013">
    <property type="protein sequence ID" value="KAL1882723.1"/>
    <property type="molecule type" value="Genomic_DNA"/>
</dbReference>
<feature type="compositionally biased region" description="Polar residues" evidence="1">
    <location>
        <begin position="22"/>
        <end position="31"/>
    </location>
</feature>
<feature type="region of interest" description="Disordered" evidence="1">
    <location>
        <begin position="1"/>
        <end position="31"/>
    </location>
</feature>
<evidence type="ECO:0000256" key="1">
    <source>
        <dbReference type="SAM" id="MobiDB-lite"/>
    </source>
</evidence>
<name>A0ABR3Y3V1_9PEZI</name>
<protein>
    <submittedName>
        <fullName evidence="2">Uncharacterized protein</fullName>
    </submittedName>
</protein>
<dbReference type="Proteomes" id="UP001586593">
    <property type="component" value="Unassembled WGS sequence"/>
</dbReference>
<organism evidence="2 3">
    <name type="scientific">Phialemonium thermophilum</name>
    <dbReference type="NCBI Taxonomy" id="223376"/>
    <lineage>
        <taxon>Eukaryota</taxon>
        <taxon>Fungi</taxon>
        <taxon>Dikarya</taxon>
        <taxon>Ascomycota</taxon>
        <taxon>Pezizomycotina</taxon>
        <taxon>Sordariomycetes</taxon>
        <taxon>Sordariomycetidae</taxon>
        <taxon>Cephalothecales</taxon>
        <taxon>Cephalothecaceae</taxon>
        <taxon>Phialemonium</taxon>
    </lineage>
</organism>
<evidence type="ECO:0000313" key="2">
    <source>
        <dbReference type="EMBL" id="KAL1882723.1"/>
    </source>
</evidence>
<accession>A0ABR3Y3V1</accession>
<gene>
    <name evidence="2" type="ORF">VTK73DRAFT_1243</name>
</gene>